<accession>A0A4Y2JIE6</accession>
<reference evidence="1 2" key="1">
    <citation type="journal article" date="2019" name="Sci. Rep.">
        <title>Orb-weaving spider Araneus ventricosus genome elucidates the spidroin gene catalogue.</title>
        <authorList>
            <person name="Kono N."/>
            <person name="Nakamura H."/>
            <person name="Ohtoshi R."/>
            <person name="Moran D.A.P."/>
            <person name="Shinohara A."/>
            <person name="Yoshida Y."/>
            <person name="Fujiwara M."/>
            <person name="Mori M."/>
            <person name="Tomita M."/>
            <person name="Arakawa K."/>
        </authorList>
    </citation>
    <scope>NUCLEOTIDE SEQUENCE [LARGE SCALE GENOMIC DNA]</scope>
</reference>
<sequence>MNKNKVRWERSLKRSELQLHSNEKGHTARDYSIAIFVDDRKGKSLCQIKESNKFYRKEIAEEHLSIVIEPGSQYFDHATPTSCSALCISTNIVNCLMKKKVNAKNITAVGCDGNIVYRSGVIVLLEKEFQKIFTLDLKTVRWDRRTSFRADSTSVHYAGILNLMVQYQNESFLYKWIKIYVERNKKNSRYLSDDLKKVVDPVISCNAFMVNPENLMLSMLADERRHIREHAVRRSIKAIGYSSTVERRCFVFPKLNFKANQYIYMIDWFKCDVTEPPITADLIVEELKSIAENESMKDLEIYKFLFHTQLIERCVKLVSETASSVCGSYNRDGFIRNTMASRAIMPSFENKAN</sequence>
<proteinExistence type="predicted"/>
<evidence type="ECO:0000313" key="1">
    <source>
        <dbReference type="EMBL" id="GBM89665.1"/>
    </source>
</evidence>
<organism evidence="1 2">
    <name type="scientific">Araneus ventricosus</name>
    <name type="common">Orbweaver spider</name>
    <name type="synonym">Epeira ventricosa</name>
    <dbReference type="NCBI Taxonomy" id="182803"/>
    <lineage>
        <taxon>Eukaryota</taxon>
        <taxon>Metazoa</taxon>
        <taxon>Ecdysozoa</taxon>
        <taxon>Arthropoda</taxon>
        <taxon>Chelicerata</taxon>
        <taxon>Arachnida</taxon>
        <taxon>Araneae</taxon>
        <taxon>Araneomorphae</taxon>
        <taxon>Entelegynae</taxon>
        <taxon>Araneoidea</taxon>
        <taxon>Araneidae</taxon>
        <taxon>Araneus</taxon>
    </lineage>
</organism>
<dbReference type="PANTHER" id="PTHR46409:SF1">
    <property type="entry name" value="HTH PSQ-TYPE DOMAIN-CONTAINING PROTEIN"/>
    <property type="match status" value="1"/>
</dbReference>
<gene>
    <name evidence="1" type="ORF">AVEN_2284_1</name>
</gene>
<name>A0A4Y2JIE6_ARAVE</name>
<evidence type="ECO:0000313" key="2">
    <source>
        <dbReference type="Proteomes" id="UP000499080"/>
    </source>
</evidence>
<dbReference type="PANTHER" id="PTHR46409">
    <property type="entry name" value="HTH PSQ-TYPE DOMAIN-CONTAINING PROTEIN"/>
    <property type="match status" value="1"/>
</dbReference>
<dbReference type="EMBL" id="BGPR01003561">
    <property type="protein sequence ID" value="GBM89665.1"/>
    <property type="molecule type" value="Genomic_DNA"/>
</dbReference>
<dbReference type="AlphaFoldDB" id="A0A4Y2JIE6"/>
<keyword evidence="2" id="KW-1185">Reference proteome</keyword>
<dbReference type="Proteomes" id="UP000499080">
    <property type="component" value="Unassembled WGS sequence"/>
</dbReference>
<protein>
    <submittedName>
        <fullName evidence="1">Uncharacterized protein</fullName>
    </submittedName>
</protein>
<comment type="caution">
    <text evidence="1">The sequence shown here is derived from an EMBL/GenBank/DDBJ whole genome shotgun (WGS) entry which is preliminary data.</text>
</comment>